<reference evidence="1 2" key="1">
    <citation type="journal article" date="2006" name="Nature">
        <title>Global trends of whole-genome duplications revealed by the ciliate Paramecium tetraurelia.</title>
        <authorList>
            <consortium name="Genoscope"/>
            <person name="Aury J.-M."/>
            <person name="Jaillon O."/>
            <person name="Duret L."/>
            <person name="Noel B."/>
            <person name="Jubin C."/>
            <person name="Porcel B.M."/>
            <person name="Segurens B."/>
            <person name="Daubin V."/>
            <person name="Anthouard V."/>
            <person name="Aiach N."/>
            <person name="Arnaiz O."/>
            <person name="Billaut A."/>
            <person name="Beisson J."/>
            <person name="Blanc I."/>
            <person name="Bouhouche K."/>
            <person name="Camara F."/>
            <person name="Duharcourt S."/>
            <person name="Guigo R."/>
            <person name="Gogendeau D."/>
            <person name="Katinka M."/>
            <person name="Keller A.-M."/>
            <person name="Kissmehl R."/>
            <person name="Klotz C."/>
            <person name="Koll F."/>
            <person name="Le Moue A."/>
            <person name="Lepere C."/>
            <person name="Malinsky S."/>
            <person name="Nowacki M."/>
            <person name="Nowak J.K."/>
            <person name="Plattner H."/>
            <person name="Poulain J."/>
            <person name="Ruiz F."/>
            <person name="Serrano V."/>
            <person name="Zagulski M."/>
            <person name="Dessen P."/>
            <person name="Betermier M."/>
            <person name="Weissenbach J."/>
            <person name="Scarpelli C."/>
            <person name="Schachter V."/>
            <person name="Sperling L."/>
            <person name="Meyer E."/>
            <person name="Cohen J."/>
            <person name="Wincker P."/>
        </authorList>
    </citation>
    <scope>NUCLEOTIDE SEQUENCE [LARGE SCALE GENOMIC DNA]</scope>
    <source>
        <strain evidence="1 2">Stock d4-2</strain>
    </source>
</reference>
<dbReference type="KEGG" id="ptm:GSPATT00034360001"/>
<evidence type="ECO:0000313" key="2">
    <source>
        <dbReference type="Proteomes" id="UP000000600"/>
    </source>
</evidence>
<name>A0C266_PARTE</name>
<dbReference type="RefSeq" id="XP_001432280.1">
    <property type="nucleotide sequence ID" value="XM_001432243.1"/>
</dbReference>
<keyword evidence="2" id="KW-1185">Reference proteome</keyword>
<protein>
    <submittedName>
        <fullName evidence="1">Uncharacterized protein</fullName>
    </submittedName>
</protein>
<dbReference type="GeneID" id="5018065"/>
<organism evidence="1 2">
    <name type="scientific">Paramecium tetraurelia</name>
    <dbReference type="NCBI Taxonomy" id="5888"/>
    <lineage>
        <taxon>Eukaryota</taxon>
        <taxon>Sar</taxon>
        <taxon>Alveolata</taxon>
        <taxon>Ciliophora</taxon>
        <taxon>Intramacronucleata</taxon>
        <taxon>Oligohymenophorea</taxon>
        <taxon>Peniculida</taxon>
        <taxon>Parameciidae</taxon>
        <taxon>Paramecium</taxon>
    </lineage>
</organism>
<dbReference type="AlphaFoldDB" id="A0C266"/>
<dbReference type="Proteomes" id="UP000000600">
    <property type="component" value="Unassembled WGS sequence"/>
</dbReference>
<gene>
    <name evidence="1" type="ORF">GSPATT00034360001</name>
</gene>
<dbReference type="HOGENOM" id="CLU_1716774_0_0_1"/>
<evidence type="ECO:0000313" key="1">
    <source>
        <dbReference type="EMBL" id="CAK64883.1"/>
    </source>
</evidence>
<sequence length="153" mass="18954">MQNKIEKKKKYFEWLFQNNRSQHFYSGYKQITEETGQQLFQYKTQLPSDQLSIHDQESFLTHDNFEIPHFNWKFLSETTFQSAYMKIDEGNQIEVYSNTREDQVIFFGRYQNHNKDGLWQIQYCLKQQEEFLPMQQIFKLKQRRWVIQEWSQN</sequence>
<proteinExistence type="predicted"/>
<accession>A0C266</accession>
<dbReference type="EMBL" id="CT868034">
    <property type="protein sequence ID" value="CAK64883.1"/>
    <property type="molecule type" value="Genomic_DNA"/>
</dbReference>
<dbReference type="InParanoid" id="A0C266"/>